<dbReference type="InterPro" id="IPR020003">
    <property type="entry name" value="ATPase_a/bsu_AS"/>
</dbReference>
<dbReference type="InterPro" id="IPR027417">
    <property type="entry name" value="P-loop_NTPase"/>
</dbReference>
<dbReference type="Pfam" id="PF02874">
    <property type="entry name" value="ATP-synt_ab_N"/>
    <property type="match status" value="1"/>
</dbReference>
<dbReference type="PANTHER" id="PTHR48082">
    <property type="entry name" value="ATP SYNTHASE SUBUNIT ALPHA, MITOCHONDRIAL"/>
    <property type="match status" value="1"/>
</dbReference>
<dbReference type="GO" id="GO:0043531">
    <property type="term" value="F:ADP binding"/>
    <property type="evidence" value="ECO:0007669"/>
    <property type="project" value="TreeGrafter"/>
</dbReference>
<evidence type="ECO:0000256" key="6">
    <source>
        <dbReference type="ARBA" id="ARBA00022741"/>
    </source>
</evidence>
<dbReference type="FunFam" id="3.40.50.300:FF:004039">
    <property type="entry name" value="ATP synthase subunit alpha, mitochondrial"/>
    <property type="match status" value="1"/>
</dbReference>
<keyword evidence="12 15" id="KW-0139">CF(1)</keyword>
<evidence type="ECO:0000259" key="18">
    <source>
        <dbReference type="Pfam" id="PF02874"/>
    </source>
</evidence>
<sequence length="520" mass="54724">MTAMLPAESCDDAWLAAQQAALARVQTGPYADMLGRVEHIGDGIAFVSGLSDAALNELVHFDTGASGFVHTLEADLISVVLLDDAATVEAGASVTRTGSVLEVPVGEALLGRVIDPLGRPLDRDEPVSAAGRMPVERAAPAIVDRDLVSEPVETGVLIVDALFAIGRGQRELIIGDRATGKSALAIDAIVNQKHSDMICVYVAIGQRSTAVQRVIEAVHRYGAPERCVFVVAAAASAAGLQWIAPFAGFTIAEYFRDRGQHALVVIDDLTKHAATHRELALLTREPPGREAYPGDIFYVHARLLERAAKLSASLGGGSLTALPIAETDMGNLSAYIPTNLISITDGQIVLDAGLFAANQRPAVDVGLSVSRVGGKAQHRALRDVSGRLRLDYAQFLELEMFSRFGGLTDSHVAGKIARGERIRALIAQPRFAPLSTLDEIALLAALAQGVFDAAPPSVAAAVRAQLAARLPGAQLEGAYDDASFDEATQARLVAAVRDIVQRLSRGSSPGIAAAGPRSER</sequence>
<evidence type="ECO:0000259" key="17">
    <source>
        <dbReference type="Pfam" id="PF00306"/>
    </source>
</evidence>
<dbReference type="EMBL" id="CP002217">
    <property type="protein sequence ID" value="ADN57719.1"/>
    <property type="molecule type" value="Genomic_DNA"/>
</dbReference>
<feature type="domain" description="ATPase F1/V1/A1 complex alpha/beta subunit nucleotide-binding" evidence="16">
    <location>
        <begin position="155"/>
        <end position="370"/>
    </location>
</feature>
<keyword evidence="9 15" id="KW-1278">Translocase</keyword>
<dbReference type="CDD" id="cd01132">
    <property type="entry name" value="F1-ATPase_alpha_CD"/>
    <property type="match status" value="1"/>
</dbReference>
<comment type="subcellular location">
    <subcellularLocation>
        <location evidence="15">Cell membrane</location>
        <topology evidence="15">Peripheral membrane protein</topology>
    </subcellularLocation>
    <subcellularLocation>
        <location evidence="2">Membrane</location>
    </subcellularLocation>
</comment>
<dbReference type="Pfam" id="PF00306">
    <property type="entry name" value="ATP-synt_ab_C"/>
    <property type="match status" value="1"/>
</dbReference>
<dbReference type="NCBIfam" id="TIGR00962">
    <property type="entry name" value="atpA"/>
    <property type="match status" value="1"/>
</dbReference>
<evidence type="ECO:0000256" key="5">
    <source>
        <dbReference type="ARBA" id="ARBA00022475"/>
    </source>
</evidence>
<comment type="subunit">
    <text evidence="14">F-type ATPases have 2 components, CF(1) - the catalytic core - and CF(0) - the membrane proton channel. CF(1) has five subunits: alpha(3), beta(3), gamma(1), delta(1), epsilon(1). CF(0) has four main subunits: a(1), b(1), b'(1) and c(9-12).</text>
</comment>
<feature type="domain" description="ATPase F1/V1/A1 complex alpha/beta subunit N-terminal" evidence="18">
    <location>
        <begin position="35"/>
        <end position="98"/>
    </location>
</feature>
<dbReference type="GO" id="GO:0005886">
    <property type="term" value="C:plasma membrane"/>
    <property type="evidence" value="ECO:0007669"/>
    <property type="project" value="UniProtKB-SubCell"/>
</dbReference>
<evidence type="ECO:0000256" key="7">
    <source>
        <dbReference type="ARBA" id="ARBA00022781"/>
    </source>
</evidence>
<dbReference type="InterPro" id="IPR000793">
    <property type="entry name" value="ATP_synth_asu_C"/>
</dbReference>
<dbReference type="Gene3D" id="3.40.50.300">
    <property type="entry name" value="P-loop containing nucleotide triphosphate hydrolases"/>
    <property type="match status" value="1"/>
</dbReference>
<evidence type="ECO:0000313" key="19">
    <source>
        <dbReference type="EMBL" id="ADN57719.1"/>
    </source>
</evidence>
<evidence type="ECO:0000256" key="10">
    <source>
        <dbReference type="ARBA" id="ARBA00023065"/>
    </source>
</evidence>
<keyword evidence="6 15" id="KW-0547">Nucleotide-binding</keyword>
<dbReference type="eggNOG" id="COG0056">
    <property type="taxonomic scope" value="Bacteria"/>
</dbReference>
<dbReference type="PANTHER" id="PTHR48082:SF2">
    <property type="entry name" value="ATP SYNTHASE SUBUNIT ALPHA, MITOCHONDRIAL"/>
    <property type="match status" value="1"/>
</dbReference>
<dbReference type="Gene3D" id="2.40.30.20">
    <property type="match status" value="1"/>
</dbReference>
<accession>E1T8N9</accession>
<evidence type="ECO:0000256" key="14">
    <source>
        <dbReference type="ARBA" id="ARBA00026013"/>
    </source>
</evidence>
<comment type="catalytic activity">
    <reaction evidence="15">
        <text>ATP + H2O + 4 H(+)(in) = ADP + phosphate + 5 H(+)(out)</text>
        <dbReference type="Rhea" id="RHEA:57720"/>
        <dbReference type="ChEBI" id="CHEBI:15377"/>
        <dbReference type="ChEBI" id="CHEBI:15378"/>
        <dbReference type="ChEBI" id="CHEBI:30616"/>
        <dbReference type="ChEBI" id="CHEBI:43474"/>
        <dbReference type="ChEBI" id="CHEBI:456216"/>
        <dbReference type="EC" id="7.1.2.2"/>
    </reaction>
</comment>
<reference evidence="19" key="1">
    <citation type="submission" date="2010-09" db="EMBL/GenBank/DDBJ databases">
        <title>Complete sequence of chromosome1 of Burkholderia sp. CCGE1003.</title>
        <authorList>
            <consortium name="US DOE Joint Genome Institute"/>
            <person name="Lucas S."/>
            <person name="Copeland A."/>
            <person name="Lapidus A."/>
            <person name="Cheng J.-F."/>
            <person name="Bruce D."/>
            <person name="Goodwin L."/>
            <person name="Pitluck S."/>
            <person name="Daligault H."/>
            <person name="Davenport K."/>
            <person name="Detter J.C."/>
            <person name="Han C."/>
            <person name="Tapia R."/>
            <person name="Land M."/>
            <person name="Hauser L."/>
            <person name="Jeffries C."/>
            <person name="Kyrpides N."/>
            <person name="Ivanova N."/>
            <person name="Ovchinnikova G."/>
            <person name="Martinez-Romero E."/>
            <person name="Rogel M.A."/>
            <person name="Auchtung J."/>
            <person name="Tiedje J.M."/>
            <person name="Woyke T."/>
        </authorList>
    </citation>
    <scope>NUCLEOTIDE SEQUENCE</scope>
    <source>
        <strain evidence="19">CCGE1003</strain>
    </source>
</reference>
<proteinExistence type="inferred from homology"/>
<keyword evidence="5 15" id="KW-1003">Cell membrane</keyword>
<dbReference type="InterPro" id="IPR005294">
    <property type="entry name" value="ATP_synth_F1_asu"/>
</dbReference>
<dbReference type="InterPro" id="IPR023366">
    <property type="entry name" value="ATP_synth_asu-like_sf"/>
</dbReference>
<dbReference type="EC" id="7.1.2.2" evidence="15"/>
<evidence type="ECO:0000256" key="12">
    <source>
        <dbReference type="ARBA" id="ARBA00023196"/>
    </source>
</evidence>
<evidence type="ECO:0000256" key="11">
    <source>
        <dbReference type="ARBA" id="ARBA00023136"/>
    </source>
</evidence>
<dbReference type="AlphaFoldDB" id="E1T8N9"/>
<comment type="function">
    <text evidence="1 15">Produces ATP from ADP in the presence of a proton gradient across the membrane. The alpha chain is a regulatory subunit.</text>
</comment>
<dbReference type="GO" id="GO:0045259">
    <property type="term" value="C:proton-transporting ATP synthase complex"/>
    <property type="evidence" value="ECO:0007669"/>
    <property type="project" value="UniProtKB-KW"/>
</dbReference>
<dbReference type="HOGENOM" id="CLU_010091_2_1_4"/>
<dbReference type="SUPFAM" id="SSF52540">
    <property type="entry name" value="P-loop containing nucleoside triphosphate hydrolases"/>
    <property type="match status" value="1"/>
</dbReference>
<dbReference type="OrthoDB" id="9803053at2"/>
<feature type="binding site" evidence="15">
    <location>
        <begin position="175"/>
        <end position="182"/>
    </location>
    <ligand>
        <name>ATP</name>
        <dbReference type="ChEBI" id="CHEBI:30616"/>
    </ligand>
</feature>
<dbReference type="InterPro" id="IPR036121">
    <property type="entry name" value="ATPase_F1/V1/A1_a/bsu_N_sf"/>
</dbReference>
<dbReference type="InterPro" id="IPR038376">
    <property type="entry name" value="ATP_synth_asu_C_sf"/>
</dbReference>
<dbReference type="GO" id="GO:0005524">
    <property type="term" value="F:ATP binding"/>
    <property type="evidence" value="ECO:0007669"/>
    <property type="project" value="UniProtKB-UniRule"/>
</dbReference>
<feature type="site" description="Required for activity" evidence="15">
    <location>
        <position position="368"/>
    </location>
</feature>
<dbReference type="InterPro" id="IPR004100">
    <property type="entry name" value="ATPase_F1/V1/A1_a/bsu_N"/>
</dbReference>
<keyword evidence="7 15" id="KW-0375">Hydrogen ion transport</keyword>
<dbReference type="CDD" id="cd18113">
    <property type="entry name" value="ATP-synt_F1_alpha_C"/>
    <property type="match status" value="1"/>
</dbReference>
<dbReference type="InterPro" id="IPR000194">
    <property type="entry name" value="ATPase_F1/V1/A1_a/bsu_nucl-bd"/>
</dbReference>
<dbReference type="PROSITE" id="PS00152">
    <property type="entry name" value="ATPASE_ALPHA_BETA"/>
    <property type="match status" value="1"/>
</dbReference>
<keyword evidence="4 15" id="KW-0813">Transport</keyword>
<dbReference type="KEGG" id="bgf:BC1003_1752"/>
<evidence type="ECO:0000256" key="1">
    <source>
        <dbReference type="ARBA" id="ARBA00003784"/>
    </source>
</evidence>
<name>E1T8N9_BURSG</name>
<gene>
    <name evidence="15" type="primary">atpA</name>
    <name evidence="19" type="ordered locus">BC1003_1752</name>
</gene>
<keyword evidence="11 15" id="KW-0472">Membrane</keyword>
<keyword evidence="10 15" id="KW-0406">Ion transport</keyword>
<dbReference type="InterPro" id="IPR033732">
    <property type="entry name" value="ATP_synth_F1_a_nt-bd_dom"/>
</dbReference>
<protein>
    <recommendedName>
        <fullName evidence="15">ATP synthase subunit alpha</fullName>
        <ecNumber evidence="15">7.1.2.2</ecNumber>
    </recommendedName>
    <alternativeName>
        <fullName evidence="15">ATP synthase F1 sector subunit alpha</fullName>
    </alternativeName>
    <alternativeName>
        <fullName evidence="15">F-ATPase subunit alpha</fullName>
    </alternativeName>
</protein>
<dbReference type="CDD" id="cd18116">
    <property type="entry name" value="ATP-synt_F1_alpha_N"/>
    <property type="match status" value="1"/>
</dbReference>
<dbReference type="Gene3D" id="1.20.150.20">
    <property type="entry name" value="ATP synthase alpha/beta chain, C-terminal domain"/>
    <property type="match status" value="1"/>
</dbReference>
<keyword evidence="8 15" id="KW-0067">ATP-binding</keyword>
<dbReference type="STRING" id="640512.BC1003_1752"/>
<keyword evidence="13 15" id="KW-0066">ATP synthesis</keyword>
<evidence type="ECO:0000256" key="9">
    <source>
        <dbReference type="ARBA" id="ARBA00022967"/>
    </source>
</evidence>
<evidence type="ECO:0000256" key="2">
    <source>
        <dbReference type="ARBA" id="ARBA00004370"/>
    </source>
</evidence>
<evidence type="ECO:0000256" key="15">
    <source>
        <dbReference type="HAMAP-Rule" id="MF_01346"/>
    </source>
</evidence>
<feature type="domain" description="ATP synthase alpha subunit C-terminal" evidence="17">
    <location>
        <begin position="377"/>
        <end position="473"/>
    </location>
</feature>
<evidence type="ECO:0000256" key="3">
    <source>
        <dbReference type="ARBA" id="ARBA00008936"/>
    </source>
</evidence>
<evidence type="ECO:0000256" key="13">
    <source>
        <dbReference type="ARBA" id="ARBA00023310"/>
    </source>
</evidence>
<dbReference type="SUPFAM" id="SSF50615">
    <property type="entry name" value="N-terminal domain of alpha and beta subunits of F1 ATP synthase"/>
    <property type="match status" value="1"/>
</dbReference>
<evidence type="ECO:0000256" key="4">
    <source>
        <dbReference type="ARBA" id="ARBA00022448"/>
    </source>
</evidence>
<dbReference type="HAMAP" id="MF_01346">
    <property type="entry name" value="ATP_synth_alpha_bact"/>
    <property type="match status" value="1"/>
</dbReference>
<dbReference type="GO" id="GO:0046933">
    <property type="term" value="F:proton-transporting ATP synthase activity, rotational mechanism"/>
    <property type="evidence" value="ECO:0007669"/>
    <property type="project" value="UniProtKB-UniRule"/>
</dbReference>
<organism evidence="19">
    <name type="scientific">Burkholderia sp. (strain CCGE1003)</name>
    <dbReference type="NCBI Taxonomy" id="640512"/>
    <lineage>
        <taxon>Bacteria</taxon>
        <taxon>Pseudomonadati</taxon>
        <taxon>Pseudomonadota</taxon>
        <taxon>Betaproteobacteria</taxon>
        <taxon>Burkholderiales</taxon>
        <taxon>Burkholderiaceae</taxon>
        <taxon>Burkholderia</taxon>
    </lineage>
</organism>
<dbReference type="Pfam" id="PF00006">
    <property type="entry name" value="ATP-synt_ab"/>
    <property type="match status" value="1"/>
</dbReference>
<dbReference type="NCBIfam" id="NF009884">
    <property type="entry name" value="PRK13343.1"/>
    <property type="match status" value="1"/>
</dbReference>
<evidence type="ECO:0000259" key="16">
    <source>
        <dbReference type="Pfam" id="PF00006"/>
    </source>
</evidence>
<evidence type="ECO:0000256" key="8">
    <source>
        <dbReference type="ARBA" id="ARBA00022840"/>
    </source>
</evidence>
<dbReference type="SUPFAM" id="SSF47917">
    <property type="entry name" value="C-terminal domain of alpha and beta subunits of F1 ATP synthase"/>
    <property type="match status" value="1"/>
</dbReference>
<comment type="similarity">
    <text evidence="3 15">Belongs to the ATPase alpha/beta chains family.</text>
</comment>